<name>A0A858PZD7_9RICK</name>
<keyword evidence="2 8" id="KW-0819">tRNA processing</keyword>
<dbReference type="NCBIfam" id="NF003661">
    <property type="entry name" value="PRK05291.1-3"/>
    <property type="match status" value="1"/>
</dbReference>
<feature type="domain" description="G" evidence="10">
    <location>
        <begin position="221"/>
        <end position="310"/>
    </location>
</feature>
<feature type="binding site" evidence="8">
    <location>
        <position position="248"/>
    </location>
    <ligand>
        <name>K(+)</name>
        <dbReference type="ChEBI" id="CHEBI:29103"/>
    </ligand>
</feature>
<dbReference type="InterPro" id="IPR004520">
    <property type="entry name" value="GTPase_MnmE"/>
</dbReference>
<keyword evidence="5 8" id="KW-0378">Hydrolase</keyword>
<protein>
    <recommendedName>
        <fullName evidence="8">tRNA modification GTPase MnmE</fullName>
        <ecNumber evidence="8">3.6.-.-</ecNumber>
    </recommendedName>
</protein>
<dbReference type="NCBIfam" id="TIGR00450">
    <property type="entry name" value="mnmE_trmE_thdF"/>
    <property type="match status" value="1"/>
</dbReference>
<comment type="caution">
    <text evidence="8">Lacks conserved residue(s) required for the propagation of feature annotation.</text>
</comment>
<dbReference type="RefSeq" id="WP_169193519.1">
    <property type="nucleotide sequence ID" value="NZ_CP046391.1"/>
</dbReference>
<comment type="subunit">
    <text evidence="8">Homodimer. Heterotetramer of two MnmE and two MnmG subunits.</text>
</comment>
<keyword evidence="8" id="KW-0460">Magnesium</keyword>
<feature type="binding site" evidence="8">
    <location>
        <position position="254"/>
    </location>
    <ligand>
        <name>Mg(2+)</name>
        <dbReference type="ChEBI" id="CHEBI:18420"/>
    </ligand>
</feature>
<evidence type="ECO:0000259" key="11">
    <source>
        <dbReference type="Pfam" id="PF10396"/>
    </source>
</evidence>
<feature type="binding site" evidence="8">
    <location>
        <begin position="273"/>
        <end position="276"/>
    </location>
    <ligand>
        <name>GTP</name>
        <dbReference type="ChEBI" id="CHEBI:37565"/>
    </ligand>
</feature>
<evidence type="ECO:0000256" key="1">
    <source>
        <dbReference type="ARBA" id="ARBA00011043"/>
    </source>
</evidence>
<dbReference type="Gene3D" id="3.30.1360.120">
    <property type="entry name" value="Probable tRNA modification gtpase trme, domain 1"/>
    <property type="match status" value="1"/>
</dbReference>
<dbReference type="GO" id="GO:0046872">
    <property type="term" value="F:metal ion binding"/>
    <property type="evidence" value="ECO:0007669"/>
    <property type="project" value="UniProtKB-KW"/>
</dbReference>
<feature type="binding site" evidence="8">
    <location>
        <position position="447"/>
    </location>
    <ligand>
        <name>(6S)-5-formyl-5,6,7,8-tetrahydrofolate</name>
        <dbReference type="ChEBI" id="CHEBI:57457"/>
    </ligand>
</feature>
<dbReference type="SUPFAM" id="SSF116878">
    <property type="entry name" value="TrmE connector domain"/>
    <property type="match status" value="1"/>
</dbReference>
<comment type="cofactor">
    <cofactor evidence="8">
        <name>K(+)</name>
        <dbReference type="ChEBI" id="CHEBI:29103"/>
    </cofactor>
    <text evidence="8">Binds 1 potassium ion per subunit.</text>
</comment>
<feature type="binding site" evidence="8">
    <location>
        <position position="85"/>
    </location>
    <ligand>
        <name>(6S)-5-formyl-5,6,7,8-tetrahydrofolate</name>
        <dbReference type="ChEBI" id="CHEBI:57457"/>
    </ligand>
</feature>
<reference evidence="13 14" key="1">
    <citation type="journal article" date="2020" name="Pathogens">
        <title>First Whole Genome Sequence of Anaplasma platys, an Obligate Intracellular Rickettsial Pathogen of Dogs.</title>
        <authorList>
            <person name="Llanes A."/>
            <person name="Rajeev S."/>
        </authorList>
    </citation>
    <scope>NUCLEOTIDE SEQUENCE [LARGE SCALE GENOMIC DNA]</scope>
    <source>
        <strain evidence="13 14">S3</strain>
    </source>
</reference>
<dbReference type="InterPro" id="IPR031168">
    <property type="entry name" value="G_TrmE"/>
</dbReference>
<evidence type="ECO:0000256" key="8">
    <source>
        <dbReference type="HAMAP-Rule" id="MF_00379"/>
    </source>
</evidence>
<dbReference type="Gene3D" id="1.20.120.430">
    <property type="entry name" value="tRNA modification GTPase MnmE domain 2"/>
    <property type="match status" value="1"/>
</dbReference>
<keyword evidence="6 8" id="KW-0630">Potassium</keyword>
<dbReference type="SUPFAM" id="SSF52540">
    <property type="entry name" value="P-loop containing nucleoside triphosphate hydrolases"/>
    <property type="match status" value="1"/>
</dbReference>
<keyword evidence="14" id="KW-1185">Reference proteome</keyword>
<evidence type="ECO:0000256" key="5">
    <source>
        <dbReference type="ARBA" id="ARBA00022801"/>
    </source>
</evidence>
<sequence>MVAARKTYDTIFAQSTPRGKSGVAVIRISGPEAAKTFQLFGIMEEIKPRLATCKILKHTNGNPIDQAVVLYFPAPGSFTGEDTVELQVHGSHAVLRLVFDRLHTIFRLAEPGEFSLRAFLSGKIDLTKAEGISDLINAETEAQLQQALAQVSGKLEKQYEQWREILVTALAELEACIDFPEDVVMYAVMENVYGKTEQLRQVLSSYLDDDNRGERLRSGLRVVILGEPNAGKSTLFNFIAKRNAAIVSDIPGTTRDLLEVSIDISGYPFVFVDTAGIRESSDVVEREGIRLAMEAAVNADLKIVLCPCDRVHDLSRCKISALCDEETIYVLSKADGLSTYDPQQLGGRQFYPISINNESSIKSLLNVIKGRSDDSFPKGDNAFITSQRHRKHLSQALDLLSYVTREMPVELLAEHLRLAAQEIGNVTGAVCYDDILTEIFSKFCIGK</sequence>
<dbReference type="GO" id="GO:0005525">
    <property type="term" value="F:GTP binding"/>
    <property type="evidence" value="ECO:0007669"/>
    <property type="project" value="UniProtKB-UniRule"/>
</dbReference>
<keyword evidence="8" id="KW-0963">Cytoplasm</keyword>
<dbReference type="EC" id="3.6.-.-" evidence="8"/>
<dbReference type="GO" id="GO:0005737">
    <property type="term" value="C:cytoplasm"/>
    <property type="evidence" value="ECO:0007669"/>
    <property type="project" value="UniProtKB-SubCell"/>
</dbReference>
<keyword evidence="4 8" id="KW-0547">Nucleotide-binding</keyword>
<accession>A0A858PZD7</accession>
<dbReference type="GO" id="GO:0030488">
    <property type="term" value="P:tRNA methylation"/>
    <property type="evidence" value="ECO:0007669"/>
    <property type="project" value="TreeGrafter"/>
</dbReference>
<dbReference type="InterPro" id="IPR027266">
    <property type="entry name" value="TrmE/GcvT-like"/>
</dbReference>
<gene>
    <name evidence="8 13" type="primary">mnmE</name>
    <name evidence="8" type="synonym">trmE</name>
    <name evidence="13" type="ORF">ANPL_04420</name>
</gene>
<dbReference type="InterPro" id="IPR006073">
    <property type="entry name" value="GTP-bd"/>
</dbReference>
<comment type="function">
    <text evidence="8">Exhibits a very high intrinsic GTPase hydrolysis rate. Involved in the addition of a carboxymethylaminomethyl (cmnm) group at the wobble position (U34) of certain tRNAs, forming tRNA-cmnm(5)s(2)U34.</text>
</comment>
<feature type="binding site" evidence="8">
    <location>
        <position position="229"/>
    </location>
    <ligand>
        <name>K(+)</name>
        <dbReference type="ChEBI" id="CHEBI:29103"/>
    </ligand>
</feature>
<keyword evidence="3 8" id="KW-0479">Metal-binding</keyword>
<feature type="binding site" evidence="8">
    <location>
        <position position="27"/>
    </location>
    <ligand>
        <name>(6S)-5-formyl-5,6,7,8-tetrahydrofolate</name>
        <dbReference type="ChEBI" id="CHEBI:57457"/>
    </ligand>
</feature>
<dbReference type="GO" id="GO:0002098">
    <property type="term" value="P:tRNA wobble uridine modification"/>
    <property type="evidence" value="ECO:0007669"/>
    <property type="project" value="TreeGrafter"/>
</dbReference>
<dbReference type="AlphaFoldDB" id="A0A858PZD7"/>
<evidence type="ECO:0000256" key="4">
    <source>
        <dbReference type="ARBA" id="ARBA00022741"/>
    </source>
</evidence>
<evidence type="ECO:0000256" key="3">
    <source>
        <dbReference type="ARBA" id="ARBA00022723"/>
    </source>
</evidence>
<feature type="binding site" evidence="8">
    <location>
        <position position="253"/>
    </location>
    <ligand>
        <name>K(+)</name>
        <dbReference type="ChEBI" id="CHEBI:29103"/>
    </ligand>
</feature>
<evidence type="ECO:0000259" key="10">
    <source>
        <dbReference type="Pfam" id="PF01926"/>
    </source>
</evidence>
<dbReference type="Gene3D" id="3.40.50.300">
    <property type="entry name" value="P-loop containing nucleotide triphosphate hydrolases"/>
    <property type="match status" value="1"/>
</dbReference>
<organism evidence="13 14">
    <name type="scientific">Anaplasma platys</name>
    <dbReference type="NCBI Taxonomy" id="949"/>
    <lineage>
        <taxon>Bacteria</taxon>
        <taxon>Pseudomonadati</taxon>
        <taxon>Pseudomonadota</taxon>
        <taxon>Alphaproteobacteria</taxon>
        <taxon>Rickettsiales</taxon>
        <taxon>Anaplasmataceae</taxon>
        <taxon>Anaplasma</taxon>
    </lineage>
</organism>
<dbReference type="Pfam" id="PF10396">
    <property type="entry name" value="TrmE_N"/>
    <property type="match status" value="1"/>
</dbReference>
<feature type="domain" description="MnmE helical" evidence="12">
    <location>
        <begin position="126"/>
        <end position="444"/>
    </location>
</feature>
<keyword evidence="7 8" id="KW-0342">GTP-binding</keyword>
<dbReference type="Pfam" id="PF12631">
    <property type="entry name" value="MnmE_helical"/>
    <property type="match status" value="1"/>
</dbReference>
<dbReference type="Pfam" id="PF01926">
    <property type="entry name" value="MMR_HSR1"/>
    <property type="match status" value="1"/>
</dbReference>
<feature type="binding site" evidence="8">
    <location>
        <position position="233"/>
    </location>
    <ligand>
        <name>Mg(2+)</name>
        <dbReference type="ChEBI" id="CHEBI:18420"/>
    </ligand>
</feature>
<comment type="subcellular location">
    <subcellularLocation>
        <location evidence="8">Cytoplasm</location>
    </subcellularLocation>
</comment>
<dbReference type="PANTHER" id="PTHR42714">
    <property type="entry name" value="TRNA MODIFICATION GTPASE GTPBP3"/>
    <property type="match status" value="1"/>
</dbReference>
<evidence type="ECO:0000313" key="13">
    <source>
        <dbReference type="EMBL" id="QJC27927.1"/>
    </source>
</evidence>
<dbReference type="EMBL" id="CP046391">
    <property type="protein sequence ID" value="QJC27927.1"/>
    <property type="molecule type" value="Genomic_DNA"/>
</dbReference>
<feature type="binding site" evidence="8">
    <location>
        <begin position="229"/>
        <end position="234"/>
    </location>
    <ligand>
        <name>GTP</name>
        <dbReference type="ChEBI" id="CHEBI:37565"/>
    </ligand>
</feature>
<dbReference type="InterPro" id="IPR025867">
    <property type="entry name" value="MnmE_helical"/>
</dbReference>
<dbReference type="InterPro" id="IPR027368">
    <property type="entry name" value="MnmE_dom2"/>
</dbReference>
<dbReference type="HAMAP" id="MF_00379">
    <property type="entry name" value="GTPase_MnmE"/>
    <property type="match status" value="1"/>
</dbReference>
<dbReference type="InterPro" id="IPR018948">
    <property type="entry name" value="GTP-bd_TrmE_N"/>
</dbReference>
<feature type="binding site" evidence="8">
    <location>
        <position position="123"/>
    </location>
    <ligand>
        <name>(6S)-5-formyl-5,6,7,8-tetrahydrofolate</name>
        <dbReference type="ChEBI" id="CHEBI:57457"/>
    </ligand>
</feature>
<feature type="domain" description="GTP-binding protein TrmE N-terminal" evidence="11">
    <location>
        <begin position="10"/>
        <end position="123"/>
    </location>
</feature>
<evidence type="ECO:0000259" key="12">
    <source>
        <dbReference type="Pfam" id="PF12631"/>
    </source>
</evidence>
<evidence type="ECO:0000256" key="6">
    <source>
        <dbReference type="ARBA" id="ARBA00022958"/>
    </source>
</evidence>
<feature type="binding site" evidence="8">
    <location>
        <position position="250"/>
    </location>
    <ligand>
        <name>K(+)</name>
        <dbReference type="ChEBI" id="CHEBI:29103"/>
    </ligand>
</feature>
<dbReference type="Proteomes" id="UP000500930">
    <property type="component" value="Chromosome"/>
</dbReference>
<dbReference type="InterPro" id="IPR027417">
    <property type="entry name" value="P-loop_NTPase"/>
</dbReference>
<dbReference type="NCBIfam" id="TIGR00231">
    <property type="entry name" value="small_GTP"/>
    <property type="match status" value="1"/>
</dbReference>
<dbReference type="KEGG" id="aplt:ANPL_04420"/>
<comment type="similarity">
    <text evidence="1 8 9">Belongs to the TRAFAC class TrmE-Era-EngA-EngB-Septin-like GTPase superfamily. TrmE GTPase family.</text>
</comment>
<dbReference type="CDD" id="cd04164">
    <property type="entry name" value="trmE"/>
    <property type="match status" value="1"/>
</dbReference>
<evidence type="ECO:0000256" key="7">
    <source>
        <dbReference type="ARBA" id="ARBA00023134"/>
    </source>
</evidence>
<evidence type="ECO:0000256" key="2">
    <source>
        <dbReference type="ARBA" id="ARBA00022694"/>
    </source>
</evidence>
<evidence type="ECO:0000313" key="14">
    <source>
        <dbReference type="Proteomes" id="UP000500930"/>
    </source>
</evidence>
<feature type="binding site" evidence="8">
    <location>
        <begin position="248"/>
        <end position="254"/>
    </location>
    <ligand>
        <name>GTP</name>
        <dbReference type="ChEBI" id="CHEBI:37565"/>
    </ligand>
</feature>
<dbReference type="PANTHER" id="PTHR42714:SF2">
    <property type="entry name" value="TRNA MODIFICATION GTPASE GTPBP3, MITOCHONDRIAL"/>
    <property type="match status" value="1"/>
</dbReference>
<dbReference type="InterPro" id="IPR005225">
    <property type="entry name" value="Small_GTP-bd"/>
</dbReference>
<dbReference type="CDD" id="cd14858">
    <property type="entry name" value="TrmE_N"/>
    <property type="match status" value="1"/>
</dbReference>
<proteinExistence type="inferred from homology"/>
<evidence type="ECO:0000256" key="9">
    <source>
        <dbReference type="RuleBase" id="RU003313"/>
    </source>
</evidence>
<dbReference type="GO" id="GO:0003924">
    <property type="term" value="F:GTPase activity"/>
    <property type="evidence" value="ECO:0007669"/>
    <property type="project" value="UniProtKB-UniRule"/>
</dbReference>
<dbReference type="FunFam" id="3.30.1360.120:FF:000007">
    <property type="entry name" value="tRNA modification GTPase GTPBP3, mitochondrial"/>
    <property type="match status" value="1"/>
</dbReference>